<feature type="domain" description="Pyrrolo-quinoline quinone repeat" evidence="1">
    <location>
        <begin position="86"/>
        <end position="333"/>
    </location>
</feature>
<dbReference type="AlphaFoldDB" id="A0A1M5ASU1"/>
<dbReference type="Gene3D" id="2.130.10.10">
    <property type="entry name" value="YVTN repeat-like/Quinoprotein amine dehydrogenase"/>
    <property type="match status" value="1"/>
</dbReference>
<dbReference type="Proteomes" id="UP000184164">
    <property type="component" value="Unassembled WGS sequence"/>
</dbReference>
<sequence length="415" mass="46620">MKQLFYFFAILVIVSCNKPEPKTYQWRGENRTGVFNENNLLSKWPESGPKEIWVADSIGNGYGSPTVTESELFITGEKDSMAWMYCFNLKGNLLWTKQYGAEWAKHYPGSRSAPTVVDDLIYAGTGMGILACIKRKTGEIVWTRDYINDFGGVLPMHGFSEAPVVSGDKIFCTPGGTEHNVVALNRFNGELIWSCKGLGERMAYNPGNLVELPTRKLFVTFSAYHLMGIDTETGELLWTHLQDNTPEEKREPGTGDTHSNNVIFENGFVYYAVGDGNRGVKLQLSEDGTQITEIWRAPDLDTYMSGFVKLDNFIYGCGTRKKDLKSFDAQTGEAIDSLKTGTGAVIAAENMLYYYNWRGELSLISCNNGKLRQQSSFKITKGTKEHFSHPVIKNGILYQRHGNTLMAFDIRKEQN</sequence>
<protein>
    <submittedName>
        <fullName evidence="2">Outer membrane protein assembly factor BamB, contains PQQ-like beta-propeller repeat</fullName>
    </submittedName>
</protein>
<dbReference type="SMART" id="SM00564">
    <property type="entry name" value="PQQ"/>
    <property type="match status" value="3"/>
</dbReference>
<keyword evidence="3" id="KW-1185">Reference proteome</keyword>
<reference evidence="3" key="1">
    <citation type="submission" date="2016-11" db="EMBL/GenBank/DDBJ databases">
        <authorList>
            <person name="Varghese N."/>
            <person name="Submissions S."/>
        </authorList>
    </citation>
    <scope>NUCLEOTIDE SEQUENCE [LARGE SCALE GENOMIC DNA]</scope>
    <source>
        <strain evidence="3">DSM 26910</strain>
    </source>
</reference>
<dbReference type="EMBL" id="FQUM01000004">
    <property type="protein sequence ID" value="SHF33157.1"/>
    <property type="molecule type" value="Genomic_DNA"/>
</dbReference>
<dbReference type="InterPro" id="IPR015943">
    <property type="entry name" value="WD40/YVTN_repeat-like_dom_sf"/>
</dbReference>
<evidence type="ECO:0000259" key="1">
    <source>
        <dbReference type="Pfam" id="PF13360"/>
    </source>
</evidence>
<dbReference type="InterPro" id="IPR002372">
    <property type="entry name" value="PQQ_rpt_dom"/>
</dbReference>
<organism evidence="2 3">
    <name type="scientific">Mariniphaga anaerophila</name>
    <dbReference type="NCBI Taxonomy" id="1484053"/>
    <lineage>
        <taxon>Bacteria</taxon>
        <taxon>Pseudomonadati</taxon>
        <taxon>Bacteroidota</taxon>
        <taxon>Bacteroidia</taxon>
        <taxon>Marinilabiliales</taxon>
        <taxon>Prolixibacteraceae</taxon>
        <taxon>Mariniphaga</taxon>
    </lineage>
</organism>
<name>A0A1M5ASU1_9BACT</name>
<evidence type="ECO:0000313" key="2">
    <source>
        <dbReference type="EMBL" id="SHF33157.1"/>
    </source>
</evidence>
<evidence type="ECO:0000313" key="3">
    <source>
        <dbReference type="Proteomes" id="UP000184164"/>
    </source>
</evidence>
<dbReference type="PROSITE" id="PS51257">
    <property type="entry name" value="PROKAR_LIPOPROTEIN"/>
    <property type="match status" value="1"/>
</dbReference>
<dbReference type="PANTHER" id="PTHR34512:SF30">
    <property type="entry name" value="OUTER MEMBRANE PROTEIN ASSEMBLY FACTOR BAMB"/>
    <property type="match status" value="1"/>
</dbReference>
<dbReference type="STRING" id="1484053.SAMN05444274_104450"/>
<dbReference type="InterPro" id="IPR011047">
    <property type="entry name" value="Quinoprotein_ADH-like_sf"/>
</dbReference>
<proteinExistence type="predicted"/>
<dbReference type="OrthoDB" id="1091598at2"/>
<dbReference type="InterPro" id="IPR018391">
    <property type="entry name" value="PQQ_b-propeller_rpt"/>
</dbReference>
<dbReference type="Pfam" id="PF13360">
    <property type="entry name" value="PQQ_2"/>
    <property type="match status" value="1"/>
</dbReference>
<dbReference type="PANTHER" id="PTHR34512">
    <property type="entry name" value="CELL SURFACE PROTEIN"/>
    <property type="match status" value="1"/>
</dbReference>
<accession>A0A1M5ASU1</accession>
<gene>
    <name evidence="2" type="ORF">SAMN05444274_104450</name>
</gene>
<dbReference type="SUPFAM" id="SSF50998">
    <property type="entry name" value="Quinoprotein alcohol dehydrogenase-like"/>
    <property type="match status" value="1"/>
</dbReference>
<dbReference type="RefSeq" id="WP_073001631.1">
    <property type="nucleotide sequence ID" value="NZ_FQUM01000004.1"/>
</dbReference>